<evidence type="ECO:0000256" key="8">
    <source>
        <dbReference type="SAM" id="Coils"/>
    </source>
</evidence>
<dbReference type="InterPro" id="IPR008969">
    <property type="entry name" value="CarboxyPept-like_regulatory"/>
</dbReference>
<comment type="similarity">
    <text evidence="7">Belongs to the TonB-dependent receptor family.</text>
</comment>
<keyword evidence="11" id="KW-1185">Reference proteome</keyword>
<dbReference type="InterPro" id="IPR023997">
    <property type="entry name" value="TonB-dep_OMP_SusC/RagA_CS"/>
</dbReference>
<dbReference type="EMBL" id="JBHULD010000003">
    <property type="protein sequence ID" value="MFD2553108.1"/>
    <property type="molecule type" value="Genomic_DNA"/>
</dbReference>
<dbReference type="InterPro" id="IPR012910">
    <property type="entry name" value="Plug_dom"/>
</dbReference>
<dbReference type="Pfam" id="PF07660">
    <property type="entry name" value="STN"/>
    <property type="match status" value="1"/>
</dbReference>
<dbReference type="Gene3D" id="2.60.40.1120">
    <property type="entry name" value="Carboxypeptidase-like, regulatory domain"/>
    <property type="match status" value="1"/>
</dbReference>
<evidence type="ECO:0000313" key="11">
    <source>
        <dbReference type="Proteomes" id="UP001597440"/>
    </source>
</evidence>
<evidence type="ECO:0000256" key="4">
    <source>
        <dbReference type="ARBA" id="ARBA00022692"/>
    </source>
</evidence>
<dbReference type="NCBIfam" id="TIGR04057">
    <property type="entry name" value="SusC_RagA_signa"/>
    <property type="match status" value="1"/>
</dbReference>
<dbReference type="PROSITE" id="PS52016">
    <property type="entry name" value="TONB_DEPENDENT_REC_3"/>
    <property type="match status" value="1"/>
</dbReference>
<evidence type="ECO:0000256" key="6">
    <source>
        <dbReference type="ARBA" id="ARBA00023237"/>
    </source>
</evidence>
<evidence type="ECO:0000256" key="2">
    <source>
        <dbReference type="ARBA" id="ARBA00022448"/>
    </source>
</evidence>
<dbReference type="InterPro" id="IPR037066">
    <property type="entry name" value="Plug_dom_sf"/>
</dbReference>
<reference evidence="11" key="1">
    <citation type="journal article" date="2019" name="Int. J. Syst. Evol. Microbiol.">
        <title>The Global Catalogue of Microorganisms (GCM) 10K type strain sequencing project: providing services to taxonomists for standard genome sequencing and annotation.</title>
        <authorList>
            <consortium name="The Broad Institute Genomics Platform"/>
            <consortium name="The Broad Institute Genome Sequencing Center for Infectious Disease"/>
            <person name="Wu L."/>
            <person name="Ma J."/>
        </authorList>
    </citation>
    <scope>NUCLEOTIDE SEQUENCE [LARGE SCALE GENOMIC DNA]</scope>
    <source>
        <strain evidence="11">KCTC 52298</strain>
    </source>
</reference>
<dbReference type="SUPFAM" id="SSF49464">
    <property type="entry name" value="Carboxypeptidase regulatory domain-like"/>
    <property type="match status" value="1"/>
</dbReference>
<dbReference type="Gene3D" id="2.40.170.20">
    <property type="entry name" value="TonB-dependent receptor, beta-barrel domain"/>
    <property type="match status" value="1"/>
</dbReference>
<keyword evidence="6 7" id="KW-0998">Cell outer membrane</keyword>
<evidence type="ECO:0000256" key="7">
    <source>
        <dbReference type="PROSITE-ProRule" id="PRU01360"/>
    </source>
</evidence>
<dbReference type="Pfam" id="PF13715">
    <property type="entry name" value="CarbopepD_reg_2"/>
    <property type="match status" value="1"/>
</dbReference>
<evidence type="ECO:0000256" key="1">
    <source>
        <dbReference type="ARBA" id="ARBA00004571"/>
    </source>
</evidence>
<dbReference type="InterPro" id="IPR023996">
    <property type="entry name" value="TonB-dep_OMP_SusC/RagA"/>
</dbReference>
<dbReference type="SUPFAM" id="SSF56935">
    <property type="entry name" value="Porins"/>
    <property type="match status" value="1"/>
</dbReference>
<feature type="domain" description="Secretin/TonB short N-terminal" evidence="9">
    <location>
        <begin position="68"/>
        <end position="119"/>
    </location>
</feature>
<dbReference type="InterPro" id="IPR011662">
    <property type="entry name" value="Secretin/TonB_short_N"/>
</dbReference>
<keyword evidence="8" id="KW-0175">Coiled coil</keyword>
<sequence length="1119" mass="124925">MNYKSDFRRESQKHALIKFLLKMKLVMFFLTAAILQVSANGFAQKITLNKTNEPLERVIDDIREQSGYDFFYNKKLIKNAKPISIRVKDEALTKTLDACLDGQNLSYQIKNRAIIITAGSERETLDRAITGVVSNKSDGKALVGVTVQVKGTKTMAQTDDKGRFSLAVPDGGTILVIRYMGYKTQEIAIAEFRHFVISLVADDTELDQVVVTGIFKRPEGNFTGAATSMKGEELKRINSHNLFAAVSALDPSFRIMPNNIAGGNINTLPEVQLRGANSMPNLSGELSANPNAPLFILDGFEVDIQRVVDLDMNLIASITLLKDASATSIYGSRGANGVMVISTIAPAAGRVQVTVNNDFRLLTPDLSVYKLLNAAEKLDFEKRAGVYNRPSTSVANQYFYDKMYNDRLEAVLSGVNTDWLAQPVQTGASNRTSVYLQGGDDYVRYGVQVAGDLQAGVMKGQTRKNYSGQFDLSYKVKNIRFQNSLRVFQNVANESPYGSFKNYVLMNPYWTPFDAQGNVKRELEKVETEPGRFDTYGNPIYDATLHSIHRNKYFGLTNNFQVRYDVQPGLFIEANLSLNKQKGDNDEFLPAQHSSFIKQEDITRRGSYKVRNDDDFGYESRLTANYNKSFGKHLVFSTLGFDIASSRQSFYAIATEGFAFDKLDNLLFATQYEQNGRPTGDEGKVNRIGALVNGSYSYDNRYLADVSIRRDGSSQFGSDKRFGTFWSTGAGWNIHNESFFTTSEIVNRLKLRASYGSSGSINVPAYQAQTRYDYTTGNIYNGQVGASIKGLGNPNLSWQDVRTANFGADIVLFNESLDLRLDHYRALTKNSITQITLASSTGFSSYAENLGEIENNGYEINARYKVINRLAEGFVWSVNGSAARNKNVLKKLSNQLKSLNDKLNKEALKDSPNVPNILLTEGAAINTIYVVPSLGVDPTTGNEVFLTRNGERSFSWNAADKVAYGVTDPKWNGVFGTQVDYKGFNVSLQFDYRFGGQYYNQTLVDRVESVDPKYNVDRRAYDLGWSGPGSHSPYTRIEINKAKTRATSRFVQDENTLNFNSASFSYNFYRHAFVKRWGLNSLQLTAITNDLFRASSIQAERGIDNPFARTYSLSLRVGL</sequence>
<evidence type="ECO:0000313" key="10">
    <source>
        <dbReference type="EMBL" id="MFD2553108.1"/>
    </source>
</evidence>
<dbReference type="InterPro" id="IPR039426">
    <property type="entry name" value="TonB-dep_rcpt-like"/>
</dbReference>
<dbReference type="Pfam" id="PF07715">
    <property type="entry name" value="Plug"/>
    <property type="match status" value="1"/>
</dbReference>
<dbReference type="InterPro" id="IPR036942">
    <property type="entry name" value="Beta-barrel_TonB_sf"/>
</dbReference>
<keyword evidence="4 7" id="KW-0812">Transmembrane</keyword>
<protein>
    <submittedName>
        <fullName evidence="10">SusC/RagA family TonB-linked outer membrane protein</fullName>
    </submittedName>
</protein>
<dbReference type="SMART" id="SM00965">
    <property type="entry name" value="STN"/>
    <property type="match status" value="1"/>
</dbReference>
<keyword evidence="5 7" id="KW-0472">Membrane</keyword>
<dbReference type="NCBIfam" id="TIGR04056">
    <property type="entry name" value="OMP_RagA_SusC"/>
    <property type="match status" value="1"/>
</dbReference>
<dbReference type="Proteomes" id="UP001597440">
    <property type="component" value="Unassembled WGS sequence"/>
</dbReference>
<evidence type="ECO:0000256" key="5">
    <source>
        <dbReference type="ARBA" id="ARBA00023136"/>
    </source>
</evidence>
<gene>
    <name evidence="10" type="ORF">ACFSQW_01805</name>
</gene>
<comment type="subcellular location">
    <subcellularLocation>
        <location evidence="1 7">Cell outer membrane</location>
        <topology evidence="1 7">Multi-pass membrane protein</topology>
    </subcellularLocation>
</comment>
<comment type="caution">
    <text evidence="10">The sequence shown here is derived from an EMBL/GenBank/DDBJ whole genome shotgun (WGS) entry which is preliminary data.</text>
</comment>
<evidence type="ECO:0000259" key="9">
    <source>
        <dbReference type="SMART" id="SM00965"/>
    </source>
</evidence>
<dbReference type="Gene3D" id="2.170.130.10">
    <property type="entry name" value="TonB-dependent receptor, plug domain"/>
    <property type="match status" value="1"/>
</dbReference>
<evidence type="ECO:0000256" key="3">
    <source>
        <dbReference type="ARBA" id="ARBA00022452"/>
    </source>
</evidence>
<name>A0ABW5KYJ9_9SPHI</name>
<keyword evidence="3 7" id="KW-1134">Transmembrane beta strand</keyword>
<organism evidence="10 11">
    <name type="scientific">Sphingobacterium tabacisoli</name>
    <dbReference type="NCBI Taxonomy" id="2044855"/>
    <lineage>
        <taxon>Bacteria</taxon>
        <taxon>Pseudomonadati</taxon>
        <taxon>Bacteroidota</taxon>
        <taxon>Sphingobacteriia</taxon>
        <taxon>Sphingobacteriales</taxon>
        <taxon>Sphingobacteriaceae</taxon>
        <taxon>Sphingobacterium</taxon>
    </lineage>
</organism>
<feature type="coiled-coil region" evidence="8">
    <location>
        <begin position="882"/>
        <end position="909"/>
    </location>
</feature>
<keyword evidence="2 7" id="KW-0813">Transport</keyword>
<proteinExistence type="inferred from homology"/>
<accession>A0ABW5KYJ9</accession>